<dbReference type="AlphaFoldDB" id="E9CS01"/>
<name>E9CS01_COCPS</name>
<feature type="region of interest" description="Disordered" evidence="1">
    <location>
        <begin position="12"/>
        <end position="43"/>
    </location>
</feature>
<gene>
    <name evidence="2" type="ORF">CPSG_00423</name>
</gene>
<dbReference type="Proteomes" id="UP000002497">
    <property type="component" value="Unassembled WGS sequence"/>
</dbReference>
<protein>
    <submittedName>
        <fullName evidence="2">Predicted protein</fullName>
    </submittedName>
</protein>
<feature type="compositionally biased region" description="Basic and acidic residues" evidence="1">
    <location>
        <begin position="21"/>
        <end position="31"/>
    </location>
</feature>
<accession>E9CS01</accession>
<reference evidence="3" key="1">
    <citation type="journal article" date="2010" name="Genome Res.">
        <title>Population genomic sequencing of Coccidioides fungi reveals recent hybridization and transposon control.</title>
        <authorList>
            <person name="Neafsey D.E."/>
            <person name="Barker B.M."/>
            <person name="Sharpton T.J."/>
            <person name="Stajich J.E."/>
            <person name="Park D.J."/>
            <person name="Whiston E."/>
            <person name="Hung C.-Y."/>
            <person name="McMahan C."/>
            <person name="White J."/>
            <person name="Sykes S."/>
            <person name="Heiman D."/>
            <person name="Young S."/>
            <person name="Zeng Q."/>
            <person name="Abouelleil A."/>
            <person name="Aftuck L."/>
            <person name="Bessette D."/>
            <person name="Brown A."/>
            <person name="FitzGerald M."/>
            <person name="Lui A."/>
            <person name="Macdonald J.P."/>
            <person name="Priest M."/>
            <person name="Orbach M.J."/>
            <person name="Galgiani J.N."/>
            <person name="Kirkland T.N."/>
            <person name="Cole G.T."/>
            <person name="Birren B.W."/>
            <person name="Henn M.R."/>
            <person name="Taylor J.W."/>
            <person name="Rounsley S.D."/>
        </authorList>
    </citation>
    <scope>NUCLEOTIDE SEQUENCE [LARGE SCALE GENOMIC DNA]</scope>
    <source>
        <strain evidence="3">RMSCC 757 / Silveira</strain>
    </source>
</reference>
<evidence type="ECO:0000313" key="2">
    <source>
        <dbReference type="EMBL" id="EFW22524.1"/>
    </source>
</evidence>
<sequence length="102" mass="10986">MNGRKKVVVVVEEEEEEEAVEEKKEIKKETGKSASASSAADKKTVRVRWQTLMTKTGGSQWNALALAASGGGGRARGGFVRRRLRGDKPPLGLSALRTMCVA</sequence>
<organism evidence="3">
    <name type="scientific">Coccidioides posadasii (strain RMSCC 757 / Silveira)</name>
    <name type="common">Valley fever fungus</name>
    <dbReference type="NCBI Taxonomy" id="443226"/>
    <lineage>
        <taxon>Eukaryota</taxon>
        <taxon>Fungi</taxon>
        <taxon>Dikarya</taxon>
        <taxon>Ascomycota</taxon>
        <taxon>Pezizomycotina</taxon>
        <taxon>Eurotiomycetes</taxon>
        <taxon>Eurotiomycetidae</taxon>
        <taxon>Onygenales</taxon>
        <taxon>Onygenaceae</taxon>
        <taxon>Coccidioides</taxon>
    </lineage>
</organism>
<dbReference type="EMBL" id="GL636486">
    <property type="protein sequence ID" value="EFW22524.1"/>
    <property type="molecule type" value="Genomic_DNA"/>
</dbReference>
<keyword evidence="3" id="KW-1185">Reference proteome</keyword>
<evidence type="ECO:0000256" key="1">
    <source>
        <dbReference type="SAM" id="MobiDB-lite"/>
    </source>
</evidence>
<dbReference type="VEuPathDB" id="FungiDB:CPSG_00423"/>
<evidence type="ECO:0000313" key="3">
    <source>
        <dbReference type="Proteomes" id="UP000002497"/>
    </source>
</evidence>
<reference evidence="3" key="2">
    <citation type="submission" date="2010-03" db="EMBL/GenBank/DDBJ databases">
        <title>The genome sequence of Coccidioides posadasii strain Silveira.</title>
        <authorList>
            <consortium name="The Broad Institute Genome Sequencing Center for Infectious Disease"/>
            <person name="Neafsey D."/>
            <person name="Orbach M."/>
            <person name="Henn M.R."/>
            <person name="Cole G.T."/>
            <person name="Galgiani J."/>
            <person name="Gardner M.J."/>
            <person name="Kirkland T.N."/>
            <person name="Taylor J.W."/>
            <person name="Young S.K."/>
            <person name="Zeng Q."/>
            <person name="Koehrsen M."/>
            <person name="Alvarado L."/>
            <person name="Berlin A."/>
            <person name="Borenstein D."/>
            <person name="Chapman S.B."/>
            <person name="Chen Z."/>
            <person name="Engels R."/>
            <person name="Freedman E."/>
            <person name="Gellesch M."/>
            <person name="Goldberg J."/>
            <person name="Griggs A."/>
            <person name="Gujja S."/>
            <person name="Heilman E."/>
            <person name="Heiman D."/>
            <person name="Howarth C."/>
            <person name="Jen D."/>
            <person name="Larson L."/>
            <person name="Mehta T."/>
            <person name="Neiman D."/>
            <person name="Park D."/>
            <person name="Pearson M."/>
            <person name="Richards J."/>
            <person name="Roberts A."/>
            <person name="Saif S."/>
            <person name="Shea T."/>
            <person name="Shenoy N."/>
            <person name="Sisk P."/>
            <person name="Stolte C."/>
            <person name="Sykes S."/>
            <person name="Walk T."/>
            <person name="White J."/>
            <person name="Yandava C."/>
            <person name="Haas B."/>
            <person name="Nusbaum C."/>
            <person name="Birren B."/>
        </authorList>
    </citation>
    <scope>NUCLEOTIDE SEQUENCE [LARGE SCALE GENOMIC DNA]</scope>
    <source>
        <strain evidence="3">RMSCC 757 / Silveira</strain>
    </source>
</reference>
<proteinExistence type="predicted"/>
<dbReference type="HOGENOM" id="CLU_2277220_0_0_1"/>